<evidence type="ECO:0000313" key="3">
    <source>
        <dbReference type="Proteomes" id="UP000095285"/>
    </source>
</evidence>
<feature type="transmembrane region" description="Helical" evidence="1">
    <location>
        <begin position="46"/>
        <end position="65"/>
    </location>
</feature>
<reference evidence="4" key="2">
    <citation type="submission" date="2016-11" db="UniProtKB">
        <authorList>
            <consortium name="WormBaseParasite"/>
        </authorList>
    </citation>
    <scope>IDENTIFICATION</scope>
</reference>
<dbReference type="PANTHER" id="PTHR45757:SF23">
    <property type="entry name" value="MAJOR FACILITATOR SUPERFAMILY (MFS) PROFILE DOMAIN-CONTAINING PROTEIN"/>
    <property type="match status" value="1"/>
</dbReference>
<dbReference type="Proteomes" id="UP000095285">
    <property type="component" value="Unassembled WGS sequence"/>
</dbReference>
<dbReference type="EMBL" id="JH712092">
    <property type="protein sequence ID" value="EFO13385.1"/>
    <property type="molecule type" value="Genomic_DNA"/>
</dbReference>
<reference evidence="2 3" key="1">
    <citation type="submission" date="2012-04" db="EMBL/GenBank/DDBJ databases">
        <title>The Genome Sequence of Loa loa.</title>
        <authorList>
            <consortium name="The Broad Institute Genome Sequencing Platform"/>
            <consortium name="Broad Institute Genome Sequencing Center for Infectious Disease"/>
            <person name="Nutman T.B."/>
            <person name="Fink D.L."/>
            <person name="Russ C."/>
            <person name="Young S."/>
            <person name="Zeng Q."/>
            <person name="Gargeya S."/>
            <person name="Alvarado L."/>
            <person name="Berlin A."/>
            <person name="Chapman S.B."/>
            <person name="Chen Z."/>
            <person name="Freedman E."/>
            <person name="Gellesch M."/>
            <person name="Goldberg J."/>
            <person name="Griggs A."/>
            <person name="Gujja S."/>
            <person name="Heilman E.R."/>
            <person name="Heiman D."/>
            <person name="Howarth C."/>
            <person name="Mehta T."/>
            <person name="Neiman D."/>
            <person name="Pearson M."/>
            <person name="Roberts A."/>
            <person name="Saif S."/>
            <person name="Shea T."/>
            <person name="Shenoy N."/>
            <person name="Sisk P."/>
            <person name="Stolte C."/>
            <person name="Sykes S."/>
            <person name="White J."/>
            <person name="Yandava C."/>
            <person name="Haas B."/>
            <person name="Henn M.R."/>
            <person name="Nusbaum C."/>
            <person name="Birren B."/>
        </authorList>
    </citation>
    <scope>NUCLEOTIDE SEQUENCE [LARGE SCALE GENOMIC DNA]</scope>
</reference>
<dbReference type="AlphaFoldDB" id="A0A1I7V9A4"/>
<sequence length="94" mass="10191">MPISWGSTATVCRKIAARCLGFKTGGFFKATPLVSKHFSPLVTGNVSLGITIIMLVVPVMVWRLAPANDIVGWQKIFLATAETASWTTDELDHT</sequence>
<dbReference type="KEGG" id="loa:LOAG_15145"/>
<evidence type="ECO:0000313" key="2">
    <source>
        <dbReference type="EMBL" id="EFO13385.1"/>
    </source>
</evidence>
<dbReference type="GeneID" id="9952631"/>
<accession>A0A1I7V9A4</accession>
<evidence type="ECO:0000313" key="4">
    <source>
        <dbReference type="WBParaSite" id="EN70_1126"/>
    </source>
</evidence>
<dbReference type="GO" id="GO:0016020">
    <property type="term" value="C:membrane"/>
    <property type="evidence" value="ECO:0007669"/>
    <property type="project" value="TreeGrafter"/>
</dbReference>
<dbReference type="PANTHER" id="PTHR45757">
    <property type="entry name" value="PROTEIN CBG23364-RELATED"/>
    <property type="match status" value="1"/>
</dbReference>
<dbReference type="CTD" id="9952631"/>
<proteinExistence type="predicted"/>
<accession>A0A1S0TGF2</accession>
<gene>
    <name evidence="2 4" type="ORF">LOAG_15145</name>
</gene>
<keyword evidence="1" id="KW-1133">Transmembrane helix</keyword>
<protein>
    <submittedName>
        <fullName evidence="4">MFS domain-containing protein</fullName>
    </submittedName>
</protein>
<dbReference type="OrthoDB" id="2985014at2759"/>
<organism evidence="3 4">
    <name type="scientific">Loa loa</name>
    <name type="common">Eye worm</name>
    <name type="synonym">Filaria loa</name>
    <dbReference type="NCBI Taxonomy" id="7209"/>
    <lineage>
        <taxon>Eukaryota</taxon>
        <taxon>Metazoa</taxon>
        <taxon>Ecdysozoa</taxon>
        <taxon>Nematoda</taxon>
        <taxon>Chromadorea</taxon>
        <taxon>Rhabditida</taxon>
        <taxon>Spirurina</taxon>
        <taxon>Spiruromorpha</taxon>
        <taxon>Filarioidea</taxon>
        <taxon>Onchocercidae</taxon>
        <taxon>Loa</taxon>
    </lineage>
</organism>
<dbReference type="RefSeq" id="XP_003150684.1">
    <property type="nucleotide sequence ID" value="XM_003150636.1"/>
</dbReference>
<name>A0A1I7V9A4_LOALO</name>
<dbReference type="WBParaSite" id="EN70_1126">
    <property type="protein sequence ID" value="EN70_1126"/>
    <property type="gene ID" value="EN70_1126"/>
</dbReference>
<dbReference type="eggNOG" id="KOG2532">
    <property type="taxonomic scope" value="Eukaryota"/>
</dbReference>
<evidence type="ECO:0000256" key="1">
    <source>
        <dbReference type="SAM" id="Phobius"/>
    </source>
</evidence>
<keyword evidence="3" id="KW-1185">Reference proteome</keyword>
<keyword evidence="1" id="KW-0812">Transmembrane</keyword>
<keyword evidence="1" id="KW-0472">Membrane</keyword>